<keyword evidence="4" id="KW-1185">Reference proteome</keyword>
<name>D3B6B8_HETP5</name>
<feature type="compositionally biased region" description="Basic and acidic residues" evidence="1">
    <location>
        <begin position="299"/>
        <end position="312"/>
    </location>
</feature>
<comment type="caution">
    <text evidence="3">The sequence shown here is derived from an EMBL/GenBank/DDBJ whole genome shotgun (WGS) entry which is preliminary data.</text>
</comment>
<evidence type="ECO:0000256" key="1">
    <source>
        <dbReference type="SAM" id="MobiDB-lite"/>
    </source>
</evidence>
<protein>
    <recommendedName>
        <fullName evidence="2">Myb-like domain-containing protein</fullName>
    </recommendedName>
</protein>
<dbReference type="RefSeq" id="XP_020435005.1">
    <property type="nucleotide sequence ID" value="XM_020574591.1"/>
</dbReference>
<dbReference type="GeneID" id="31359153"/>
<dbReference type="SUPFAM" id="SSF46689">
    <property type="entry name" value="Homeodomain-like"/>
    <property type="match status" value="1"/>
</dbReference>
<dbReference type="InterPro" id="IPR009057">
    <property type="entry name" value="Homeodomain-like_sf"/>
</dbReference>
<dbReference type="Pfam" id="PF13921">
    <property type="entry name" value="Myb_DNA-bind_6"/>
    <property type="match status" value="1"/>
</dbReference>
<gene>
    <name evidence="3" type="ORF">PPL_03666</name>
</gene>
<dbReference type="EMBL" id="ADBJ01000017">
    <property type="protein sequence ID" value="EFA82888.1"/>
    <property type="molecule type" value="Genomic_DNA"/>
</dbReference>
<dbReference type="InterPro" id="IPR001005">
    <property type="entry name" value="SANT/Myb"/>
</dbReference>
<proteinExistence type="predicted"/>
<evidence type="ECO:0000313" key="4">
    <source>
        <dbReference type="Proteomes" id="UP000001396"/>
    </source>
</evidence>
<feature type="compositionally biased region" description="Low complexity" evidence="1">
    <location>
        <begin position="284"/>
        <end position="296"/>
    </location>
</feature>
<dbReference type="Gene3D" id="1.10.10.60">
    <property type="entry name" value="Homeodomain-like"/>
    <property type="match status" value="1"/>
</dbReference>
<feature type="domain" description="Myb-like" evidence="2">
    <location>
        <begin position="62"/>
        <end position="117"/>
    </location>
</feature>
<feature type="region of interest" description="Disordered" evidence="1">
    <location>
        <begin position="211"/>
        <end position="312"/>
    </location>
</feature>
<dbReference type="SMART" id="SM00717">
    <property type="entry name" value="SANT"/>
    <property type="match status" value="1"/>
</dbReference>
<dbReference type="InParanoid" id="D3B6B8"/>
<evidence type="ECO:0000313" key="3">
    <source>
        <dbReference type="EMBL" id="EFA82888.1"/>
    </source>
</evidence>
<evidence type="ECO:0000259" key="2">
    <source>
        <dbReference type="SMART" id="SM00717"/>
    </source>
</evidence>
<feature type="compositionally biased region" description="Low complexity" evidence="1">
    <location>
        <begin position="247"/>
        <end position="268"/>
    </location>
</feature>
<dbReference type="AlphaFoldDB" id="D3B6B8"/>
<accession>D3B6B8</accession>
<organism evidence="3 4">
    <name type="scientific">Heterostelium pallidum (strain ATCC 26659 / Pp 5 / PN500)</name>
    <name type="common">Cellular slime mold</name>
    <name type="synonym">Polysphondylium pallidum</name>
    <dbReference type="NCBI Taxonomy" id="670386"/>
    <lineage>
        <taxon>Eukaryota</taxon>
        <taxon>Amoebozoa</taxon>
        <taxon>Evosea</taxon>
        <taxon>Eumycetozoa</taxon>
        <taxon>Dictyostelia</taxon>
        <taxon>Acytosteliales</taxon>
        <taxon>Acytosteliaceae</taxon>
        <taxon>Heterostelium</taxon>
    </lineage>
</organism>
<feature type="compositionally biased region" description="Acidic residues" evidence="1">
    <location>
        <begin position="211"/>
        <end position="233"/>
    </location>
</feature>
<reference evidence="3 4" key="1">
    <citation type="journal article" date="2011" name="Genome Res.">
        <title>Phylogeny-wide analysis of social amoeba genomes highlights ancient origins for complex intercellular communication.</title>
        <authorList>
            <person name="Heidel A.J."/>
            <person name="Lawal H.M."/>
            <person name="Felder M."/>
            <person name="Schilde C."/>
            <person name="Helps N.R."/>
            <person name="Tunggal B."/>
            <person name="Rivero F."/>
            <person name="John U."/>
            <person name="Schleicher M."/>
            <person name="Eichinger L."/>
            <person name="Platzer M."/>
            <person name="Noegel A.A."/>
            <person name="Schaap P."/>
            <person name="Gloeckner G."/>
        </authorList>
    </citation>
    <scope>NUCLEOTIDE SEQUENCE [LARGE SCALE GENOMIC DNA]</scope>
    <source>
        <strain evidence="4">ATCC 26659 / Pp 5 / PN500</strain>
    </source>
</reference>
<dbReference type="Proteomes" id="UP000001396">
    <property type="component" value="Unassembled WGS sequence"/>
</dbReference>
<sequence>MGGKTSFNSEQTKAVVEILKNIDSFKRRVPGTDVSKEFGNTRSKSQLVGQYGNLTRKVSITNRKDFSQEENLKLAQLYSKYNGKWNDIEKEFNSGIDKEDQRTSEQLRNHHNCLFFAKTKKGAWSKEEKERLWAIVAKHTFNGITHMPAVSIVNRLSISSEQKFFIKEQYAKGMEPDEIHSLIQNKFKTDLELIKVVNICSRVYWNIDSDEDDYGDSQENDSDEDNLSDESGEDLNLGFIGNDQNFNSNHGGQHSDNNNNGNNHYNDNIESYDNEHHPHSHFSTTTTTTTNNLNNTSETPRRDNQIRQLKDI</sequence>